<dbReference type="SUPFAM" id="SSF53850">
    <property type="entry name" value="Periplasmic binding protein-like II"/>
    <property type="match status" value="1"/>
</dbReference>
<name>A0A2S8FKR9_9BACT</name>
<dbReference type="Gene3D" id="3.40.190.10">
    <property type="entry name" value="Periplasmic binding protein-like II"/>
    <property type="match status" value="1"/>
</dbReference>
<evidence type="ECO:0000256" key="5">
    <source>
        <dbReference type="ARBA" id="ARBA00023136"/>
    </source>
</evidence>
<evidence type="ECO:0000256" key="1">
    <source>
        <dbReference type="ARBA" id="ARBA00004651"/>
    </source>
</evidence>
<gene>
    <name evidence="10" type="ORF">C5Y83_20130</name>
</gene>
<evidence type="ECO:0000256" key="4">
    <source>
        <dbReference type="ARBA" id="ARBA00022989"/>
    </source>
</evidence>
<evidence type="ECO:0000313" key="11">
    <source>
        <dbReference type="Proteomes" id="UP000238322"/>
    </source>
</evidence>
<dbReference type="AlphaFoldDB" id="A0A2S8FKR9"/>
<dbReference type="GO" id="GO:0031460">
    <property type="term" value="P:glycine betaine transport"/>
    <property type="evidence" value="ECO:0007669"/>
    <property type="project" value="TreeGrafter"/>
</dbReference>
<evidence type="ECO:0000256" key="2">
    <source>
        <dbReference type="ARBA" id="ARBA00022448"/>
    </source>
</evidence>
<comment type="caution">
    <text evidence="10">The sequence shown here is derived from an EMBL/GenBank/DDBJ whole genome shotgun (WGS) entry which is preliminary data.</text>
</comment>
<keyword evidence="2 8" id="KW-0813">Transport</keyword>
<dbReference type="SUPFAM" id="SSF161098">
    <property type="entry name" value="MetI-like"/>
    <property type="match status" value="1"/>
</dbReference>
<evidence type="ECO:0000256" key="7">
    <source>
        <dbReference type="ARBA" id="ARBA00035652"/>
    </source>
</evidence>
<evidence type="ECO:0000256" key="6">
    <source>
        <dbReference type="ARBA" id="ARBA00035642"/>
    </source>
</evidence>
<keyword evidence="5 8" id="KW-0472">Membrane</keyword>
<dbReference type="InterPro" id="IPR000515">
    <property type="entry name" value="MetI-like"/>
</dbReference>
<comment type="similarity">
    <text evidence="8">Belongs to the binding-protein-dependent transport system permease family.</text>
</comment>
<dbReference type="GO" id="GO:0022857">
    <property type="term" value="F:transmembrane transporter activity"/>
    <property type="evidence" value="ECO:0007669"/>
    <property type="project" value="InterPro"/>
</dbReference>
<dbReference type="RefSeq" id="WP_105331535.1">
    <property type="nucleotide sequence ID" value="NZ_PUHY01000012.1"/>
</dbReference>
<feature type="transmembrane region" description="Helical" evidence="8">
    <location>
        <begin position="180"/>
        <end position="201"/>
    </location>
</feature>
<dbReference type="CDD" id="cd06261">
    <property type="entry name" value="TM_PBP2"/>
    <property type="match status" value="1"/>
</dbReference>
<reference evidence="10 11" key="1">
    <citation type="submission" date="2018-02" db="EMBL/GenBank/DDBJ databases">
        <title>Comparative genomes isolates from brazilian mangrove.</title>
        <authorList>
            <person name="Araujo J.E."/>
            <person name="Taketani R.G."/>
            <person name="Silva M.C.P."/>
            <person name="Loureco M.V."/>
            <person name="Andreote F.D."/>
        </authorList>
    </citation>
    <scope>NUCLEOTIDE SEQUENCE [LARGE SCALE GENOMIC DNA]</scope>
    <source>
        <strain evidence="10 11">Hex-1 MGV</strain>
    </source>
</reference>
<dbReference type="EMBL" id="PUHY01000012">
    <property type="protein sequence ID" value="PQO32524.1"/>
    <property type="molecule type" value="Genomic_DNA"/>
</dbReference>
<dbReference type="Pfam" id="PF04069">
    <property type="entry name" value="OpuAC"/>
    <property type="match status" value="1"/>
</dbReference>
<dbReference type="Gene3D" id="1.10.3720.10">
    <property type="entry name" value="MetI-like"/>
    <property type="match status" value="1"/>
</dbReference>
<accession>A0A2S8FKR9</accession>
<feature type="transmembrane region" description="Helical" evidence="8">
    <location>
        <begin position="55"/>
        <end position="77"/>
    </location>
</feature>
<feature type="transmembrane region" description="Helical" evidence="8">
    <location>
        <begin position="83"/>
        <end position="100"/>
    </location>
</feature>
<feature type="transmembrane region" description="Helical" evidence="8">
    <location>
        <begin position="21"/>
        <end position="43"/>
    </location>
</feature>
<dbReference type="PANTHER" id="PTHR30177">
    <property type="entry name" value="GLYCINE BETAINE/L-PROLINE TRANSPORT SYSTEM PERMEASE PROTEIN PROW"/>
    <property type="match status" value="1"/>
</dbReference>
<dbReference type="Proteomes" id="UP000238322">
    <property type="component" value="Unassembled WGS sequence"/>
</dbReference>
<protein>
    <submittedName>
        <fullName evidence="10">ABC transporter permease</fullName>
    </submittedName>
</protein>
<evidence type="ECO:0000313" key="10">
    <source>
        <dbReference type="EMBL" id="PQO32524.1"/>
    </source>
</evidence>
<dbReference type="Gene3D" id="3.40.190.120">
    <property type="entry name" value="Osmoprotection protein (prox), domain 2"/>
    <property type="match status" value="1"/>
</dbReference>
<keyword evidence="4 8" id="KW-1133">Transmembrane helix</keyword>
<dbReference type="Pfam" id="PF00528">
    <property type="entry name" value="BPD_transp_1"/>
    <property type="match status" value="1"/>
</dbReference>
<feature type="transmembrane region" description="Helical" evidence="8">
    <location>
        <begin position="213"/>
        <end position="233"/>
    </location>
</feature>
<keyword evidence="3 8" id="KW-0812">Transmembrane</keyword>
<proteinExistence type="inferred from homology"/>
<dbReference type="InterPro" id="IPR051204">
    <property type="entry name" value="ABC_transp_perm/SBD"/>
</dbReference>
<dbReference type="PANTHER" id="PTHR30177:SF4">
    <property type="entry name" value="OSMOPROTECTANT IMPORT PERMEASE PROTEIN OSMW"/>
    <property type="match status" value="1"/>
</dbReference>
<dbReference type="PROSITE" id="PS50928">
    <property type="entry name" value="ABC_TM1"/>
    <property type="match status" value="1"/>
</dbReference>
<evidence type="ECO:0000256" key="3">
    <source>
        <dbReference type="ARBA" id="ARBA00022692"/>
    </source>
</evidence>
<evidence type="ECO:0000259" key="9">
    <source>
        <dbReference type="PROSITE" id="PS50928"/>
    </source>
</evidence>
<dbReference type="GO" id="GO:0043190">
    <property type="term" value="C:ATP-binding cassette (ABC) transporter complex"/>
    <property type="evidence" value="ECO:0007669"/>
    <property type="project" value="InterPro"/>
</dbReference>
<sequence length="520" mass="56393">MFAADFWARVPHQLSFLPDRLWGHVFLAFSSILAGVLISIPLGIYCSRRPKFEKVAVTIANIIQTIPGMALLAIMVFALDRTGMVPAWIALVLYSILPILRNTIAGMKTVDPGCLEAADGIGLNKWQRLRIVELPLAAPTIIAGVRTASAWVVGAATLAYPVGATSLGDYIFAGLQTSNPVALMVGCVFSAGLALLLDGILGGLEIASQKRSLTWALGSVGCLVLVAISPLMLKVFQQDKLLTTTDREIASNDFVQERPYVIGGKPFTEQYILIDYLQGVLAEENRETAVKSGLGSTVVLDALERGDIDCYVDYTGTLWATEMQRTDNVSTAEMMIDIGTYLKEGSGVLNLGPLGFRNDYVFAMRKEQADELGIQSIGDLVPHADKLTAACEIEFWSRPEWANVQSKYGLQFGNTKSMDANLMYGALTRGDADVIVAYRTDGRLASGEIVELADPQFALPPYDAVLLISPRLAKDRAATEKLRNLVNTISTEKMRKANGTVDIDKKPIPEAVKVLNSQAS</sequence>
<comment type="subcellular location">
    <subcellularLocation>
        <location evidence="1 8">Cell membrane</location>
        <topology evidence="1 8">Multi-pass membrane protein</topology>
    </subcellularLocation>
</comment>
<comment type="similarity">
    <text evidence="6">In the C-terminal section; belongs to the OsmX family.</text>
</comment>
<organism evidence="10 11">
    <name type="scientific">Blastopirellula marina</name>
    <dbReference type="NCBI Taxonomy" id="124"/>
    <lineage>
        <taxon>Bacteria</taxon>
        <taxon>Pseudomonadati</taxon>
        <taxon>Planctomycetota</taxon>
        <taxon>Planctomycetia</taxon>
        <taxon>Pirellulales</taxon>
        <taxon>Pirellulaceae</taxon>
        <taxon>Blastopirellula</taxon>
    </lineage>
</organism>
<evidence type="ECO:0000256" key="8">
    <source>
        <dbReference type="RuleBase" id="RU363032"/>
    </source>
</evidence>
<dbReference type="FunFam" id="1.10.3720.10:FF:000001">
    <property type="entry name" value="Glycine betaine ABC transporter, permease"/>
    <property type="match status" value="1"/>
</dbReference>
<feature type="domain" description="ABC transmembrane type-1" evidence="9">
    <location>
        <begin position="21"/>
        <end position="206"/>
    </location>
</feature>
<comment type="similarity">
    <text evidence="7">In the N-terminal section; belongs to the binding-protein-dependent transport system permease family.</text>
</comment>
<dbReference type="InterPro" id="IPR035906">
    <property type="entry name" value="MetI-like_sf"/>
</dbReference>
<dbReference type="InterPro" id="IPR007210">
    <property type="entry name" value="ABC_Gly_betaine_transp_sub-bd"/>
</dbReference>